<reference evidence="1" key="1">
    <citation type="submission" date="2021-06" db="EMBL/GenBank/DDBJ databases">
        <authorList>
            <person name="Kallberg Y."/>
            <person name="Tangrot J."/>
            <person name="Rosling A."/>
        </authorList>
    </citation>
    <scope>NUCLEOTIDE SEQUENCE</scope>
    <source>
        <strain evidence="1">MA461A</strain>
    </source>
</reference>
<sequence length="552" mass="64422">MNFRIEGNQFFREGDYLSAWNCYTRGLAQTPKNPVLWSNRSLTNMKLDVFELGYTDALKAYNLLKDQLTNDQNLQLLFIKSIDRMSESLSKLGVFPRAISIIDSFLNNPLYKNILSMQLRQQLLRKKDDYQTQLNSKLALNTMFIFESLNHIPNPNEIVRRIMDMGMTKFNYPWDRERLESRGNTVNIEKLQRELDIISSKSISISPLNLDEQSTSCETFTAQLGIFAKEEISEGTVALSEDPFLTVHGYTSPRCSHCARYLKVSNFKDFKIDQYTNVSTTFNCQNNVDCTEIFCNKQCFDLAMAQYHPALCGKNLQPFLHILRQHKSGRGDPNPLFLLKIFAYAKMRDISPLDIQEIKHLTQYRPPSIKKQTNSNLPIGIINEMEAYLPSIYFDFYFSTLELLEISPYDIRYDFWIYITIMCKLQVNSFGRDGLACLYKFMSFINHSCVPNTYIDPYVSQNYMQNIGEKDESSEEEIKENNINLVSLRKIQKGEQVFISYCNETLNKEDRAIHLIPAYGFECTCEKCRNEDPQDLCHVYLLPVWWLDCFWE</sequence>
<organism evidence="1 2">
    <name type="scientific">Racocetra persica</name>
    <dbReference type="NCBI Taxonomy" id="160502"/>
    <lineage>
        <taxon>Eukaryota</taxon>
        <taxon>Fungi</taxon>
        <taxon>Fungi incertae sedis</taxon>
        <taxon>Mucoromycota</taxon>
        <taxon>Glomeromycotina</taxon>
        <taxon>Glomeromycetes</taxon>
        <taxon>Diversisporales</taxon>
        <taxon>Gigasporaceae</taxon>
        <taxon>Racocetra</taxon>
    </lineage>
</organism>
<keyword evidence="2" id="KW-1185">Reference proteome</keyword>
<name>A0ACA9QT95_9GLOM</name>
<proteinExistence type="predicted"/>
<gene>
    <name evidence="1" type="ORF">RPERSI_LOCUS15281</name>
</gene>
<evidence type="ECO:0000313" key="2">
    <source>
        <dbReference type="Proteomes" id="UP000789920"/>
    </source>
</evidence>
<comment type="caution">
    <text evidence="1">The sequence shown here is derived from an EMBL/GenBank/DDBJ whole genome shotgun (WGS) entry which is preliminary data.</text>
</comment>
<dbReference type="Proteomes" id="UP000789920">
    <property type="component" value="Unassembled WGS sequence"/>
</dbReference>
<dbReference type="EMBL" id="CAJVQC010036502">
    <property type="protein sequence ID" value="CAG8761490.1"/>
    <property type="molecule type" value="Genomic_DNA"/>
</dbReference>
<evidence type="ECO:0000313" key="1">
    <source>
        <dbReference type="EMBL" id="CAG8761490.1"/>
    </source>
</evidence>
<protein>
    <submittedName>
        <fullName evidence="1">25969_t:CDS:1</fullName>
    </submittedName>
</protein>
<accession>A0ACA9QT95</accession>